<dbReference type="InterPro" id="IPR036264">
    <property type="entry name" value="Bact_exopeptidase_dim_dom"/>
</dbReference>
<dbReference type="FunFam" id="3.30.70.360:FF:000004">
    <property type="entry name" value="Peptidase M20 domain-containing protein 2"/>
    <property type="match status" value="1"/>
</dbReference>
<dbReference type="InterPro" id="IPR002933">
    <property type="entry name" value="Peptidase_M20"/>
</dbReference>
<proteinExistence type="inferred from homology"/>
<dbReference type="InterPro" id="IPR017439">
    <property type="entry name" value="Amidohydrolase"/>
</dbReference>
<dbReference type="Gene3D" id="3.40.630.10">
    <property type="entry name" value="Zn peptidases"/>
    <property type="match status" value="1"/>
</dbReference>
<evidence type="ECO:0000313" key="5">
    <source>
        <dbReference type="Proteomes" id="UP000078561"/>
    </source>
</evidence>
<dbReference type="InterPro" id="IPR017144">
    <property type="entry name" value="Xaa-Arg_dipeptidase"/>
</dbReference>
<dbReference type="NCBIfam" id="TIGR01891">
    <property type="entry name" value="amidohydrolases"/>
    <property type="match status" value="1"/>
</dbReference>
<reference evidence="4" key="1">
    <citation type="submission" date="2016-04" db="EMBL/GenBank/DDBJ databases">
        <authorList>
            <person name="Evans L.H."/>
            <person name="Alamgir A."/>
            <person name="Owens N."/>
            <person name="Weber N.D."/>
            <person name="Virtaneva K."/>
            <person name="Barbian K."/>
            <person name="Babar A."/>
            <person name="Rosenke K."/>
        </authorList>
    </citation>
    <scope>NUCLEOTIDE SEQUENCE [LARGE SCALE GENOMIC DNA]</scope>
    <source>
        <strain evidence="4">CBS 101.48</strain>
    </source>
</reference>
<dbReference type="Gene3D" id="3.30.70.360">
    <property type="match status" value="1"/>
</dbReference>
<dbReference type="OrthoDB" id="6119954at2759"/>
<name>A0A163IUD7_ABSGL</name>
<evidence type="ECO:0000256" key="2">
    <source>
        <dbReference type="PIRNR" id="PIRNR037226"/>
    </source>
</evidence>
<dbReference type="STRING" id="4829.A0A163IUD7"/>
<dbReference type="Pfam" id="PF01546">
    <property type="entry name" value="Peptidase_M20"/>
    <property type="match status" value="1"/>
</dbReference>
<dbReference type="InterPro" id="IPR052030">
    <property type="entry name" value="Peptidase_M20/M20A_hydrolases"/>
</dbReference>
<sequence>MVHNDIKTSIFQTIDALDDQLRDISLKIHDDPELGSQEHHAYKLLTSYLESQGFHVVHHAAGLETAFIAEFSNGPGRRVGFCSEYDALPGVGHGCGHNLIAISGVASAMATKRLLEENKIQGTVVLFGTPAEESTSGKITLVKSGEVNKRVDVAMMLHPFAQDGLFARMLALDTLEVEFHGKSSHAGMAPWNGINAVDAIMQGFDNIAMLRQQILPSNRMHGIITNGGQAANVIPAYASARFYARSVTRDQLKDLKLRMEDCFKAAAKATGCTYNLAWAPTGPVEDVFMNESMALYFKKQMEDQGIHYQPRSDEEQVVSGSTDMGNFSYAVPSIHPAYAIHTTATNHTREFAQAASTQVAHQDTLRASKCLSLTAAHVYLDDAFYQSVLADFKKGKPQ</sequence>
<accession>A0A163IUD7</accession>
<evidence type="ECO:0000256" key="1">
    <source>
        <dbReference type="ARBA" id="ARBA00006247"/>
    </source>
</evidence>
<dbReference type="CDD" id="cd05672">
    <property type="entry name" value="M20_ACY1L2-like"/>
    <property type="match status" value="1"/>
</dbReference>
<protein>
    <recommendedName>
        <fullName evidence="2">Peptidase M20 domain-containing protein 2</fullName>
    </recommendedName>
</protein>
<dbReference type="Proteomes" id="UP000078561">
    <property type="component" value="Unassembled WGS sequence"/>
</dbReference>
<dbReference type="Pfam" id="PF07687">
    <property type="entry name" value="M20_dimer"/>
    <property type="match status" value="1"/>
</dbReference>
<dbReference type="PIRSF" id="PIRSF037226">
    <property type="entry name" value="Amidohydrolase_ACY1L2_prd"/>
    <property type="match status" value="1"/>
</dbReference>
<dbReference type="SUPFAM" id="SSF53187">
    <property type="entry name" value="Zn-dependent exopeptidases"/>
    <property type="match status" value="1"/>
</dbReference>
<feature type="domain" description="Peptidase M20 dimerisation" evidence="3">
    <location>
        <begin position="174"/>
        <end position="269"/>
    </location>
</feature>
<organism evidence="4">
    <name type="scientific">Absidia glauca</name>
    <name type="common">Pin mould</name>
    <dbReference type="NCBI Taxonomy" id="4829"/>
    <lineage>
        <taxon>Eukaryota</taxon>
        <taxon>Fungi</taxon>
        <taxon>Fungi incertae sedis</taxon>
        <taxon>Mucoromycota</taxon>
        <taxon>Mucoromycotina</taxon>
        <taxon>Mucoromycetes</taxon>
        <taxon>Mucorales</taxon>
        <taxon>Cunninghamellaceae</taxon>
        <taxon>Absidia</taxon>
    </lineage>
</organism>
<evidence type="ECO:0000313" key="4">
    <source>
        <dbReference type="EMBL" id="SAL95404.1"/>
    </source>
</evidence>
<comment type="similarity">
    <text evidence="1 2">Belongs to the peptidase M20A family.</text>
</comment>
<keyword evidence="5" id="KW-1185">Reference proteome</keyword>
<dbReference type="OMA" id="SWNVPNI"/>
<evidence type="ECO:0000259" key="3">
    <source>
        <dbReference type="Pfam" id="PF07687"/>
    </source>
</evidence>
<dbReference type="GO" id="GO:0016805">
    <property type="term" value="F:dipeptidase activity"/>
    <property type="evidence" value="ECO:0007669"/>
    <property type="project" value="InterPro"/>
</dbReference>
<dbReference type="InParanoid" id="A0A163IUD7"/>
<dbReference type="InterPro" id="IPR011650">
    <property type="entry name" value="Peptidase_M20_dimer"/>
</dbReference>
<dbReference type="PANTHER" id="PTHR30575">
    <property type="entry name" value="PEPTIDASE M20"/>
    <property type="match status" value="1"/>
</dbReference>
<dbReference type="PANTHER" id="PTHR30575:SF0">
    <property type="entry name" value="XAA-ARG DIPEPTIDASE"/>
    <property type="match status" value="1"/>
</dbReference>
<dbReference type="SUPFAM" id="SSF55031">
    <property type="entry name" value="Bacterial exopeptidase dimerisation domain"/>
    <property type="match status" value="1"/>
</dbReference>
<dbReference type="AlphaFoldDB" id="A0A163IUD7"/>
<gene>
    <name evidence="4" type="primary">ABSGL_00729.1 scaffold 921</name>
</gene>
<dbReference type="EMBL" id="LT550314">
    <property type="protein sequence ID" value="SAL95404.1"/>
    <property type="molecule type" value="Genomic_DNA"/>
</dbReference>